<organism evidence="2">
    <name type="scientific">Sesamum calycinum</name>
    <dbReference type="NCBI Taxonomy" id="2727403"/>
    <lineage>
        <taxon>Eukaryota</taxon>
        <taxon>Viridiplantae</taxon>
        <taxon>Streptophyta</taxon>
        <taxon>Embryophyta</taxon>
        <taxon>Tracheophyta</taxon>
        <taxon>Spermatophyta</taxon>
        <taxon>Magnoliopsida</taxon>
        <taxon>eudicotyledons</taxon>
        <taxon>Gunneridae</taxon>
        <taxon>Pentapetalae</taxon>
        <taxon>asterids</taxon>
        <taxon>lamiids</taxon>
        <taxon>Lamiales</taxon>
        <taxon>Pedaliaceae</taxon>
        <taxon>Sesamum</taxon>
    </lineage>
</organism>
<dbReference type="PANTHER" id="PTHR33477">
    <property type="entry name" value="P-LOOP NTPASE DOMAIN-CONTAINING PROTEIN LPA1 HOMOLOG 1"/>
    <property type="match status" value="1"/>
</dbReference>
<reference evidence="2" key="1">
    <citation type="submission" date="2020-06" db="EMBL/GenBank/DDBJ databases">
        <authorList>
            <person name="Li T."/>
            <person name="Hu X."/>
            <person name="Zhang T."/>
            <person name="Song X."/>
            <person name="Zhang H."/>
            <person name="Dai N."/>
            <person name="Sheng W."/>
            <person name="Hou X."/>
            <person name="Wei L."/>
        </authorList>
    </citation>
    <scope>NUCLEOTIDE SEQUENCE</scope>
    <source>
        <strain evidence="2">KEN8</strain>
        <tissue evidence="2">Leaf</tissue>
    </source>
</reference>
<evidence type="ECO:0000256" key="1">
    <source>
        <dbReference type="SAM" id="MobiDB-lite"/>
    </source>
</evidence>
<protein>
    <submittedName>
        <fullName evidence="2">P-loop NTPase domain-containing protein LPA12</fullName>
    </submittedName>
</protein>
<feature type="region of interest" description="Disordered" evidence="1">
    <location>
        <begin position="274"/>
        <end position="302"/>
    </location>
</feature>
<evidence type="ECO:0000313" key="2">
    <source>
        <dbReference type="EMBL" id="KAL0390547.1"/>
    </source>
</evidence>
<sequence length="508" mass="56109">MAASEGVVKLLYVIVVDDESPQAVAPEKKGSASFRYTRSLLQSTLQLMGCKARHAFKISQRVFEIMRSESFMEKLASDSVNVPPKDAKIYPQRETECGTHASLDKDGIDNLSRGADKTKTRTFELYKRLTTVVVGRTPFLDVVCDALSEYKYVGPNQRADLVLACSAYLCSENFVSSICFLLVNTNPERKESVTVLLCGTSGCGKSTLSALLVGSRLGITTVISTDSIRHMMRSFVGEEQNPLLWASTYHAGEHLDPVAVAAAKAKKKANKSAGVSAPSLAKDEAVSNSTGKSDGSTTTSDLPSLKQMAIEGFKAQSEMVIDSLDRLITAWEERKESVVVEGVHLSLNFVMGLMKKHPSIIPFMIYISSEGKHLERFAVRAKYMTLDPARNKYVKYIRNIRTIQEYLCYRADKHLVPKINNTNVDKSVAVIHATVFSCLRRREAGEHLYDPITNTVSVVDEEYRNQCAANSLSSKGMFQLIQRQGSSRQLMALLNDDGSVAKAWQLTS</sequence>
<comment type="caution">
    <text evidence="2">The sequence shown here is derived from an EMBL/GenBank/DDBJ whole genome shotgun (WGS) entry which is preliminary data.</text>
</comment>
<dbReference type="PANTHER" id="PTHR33477:SF3">
    <property type="entry name" value="P-LOOP NTPASE DOMAIN-CONTAINING PROTEIN LPA1 HOMOLOG 1"/>
    <property type="match status" value="1"/>
</dbReference>
<name>A0AAW2SEM8_9LAMI</name>
<dbReference type="AlphaFoldDB" id="A0AAW2SEM8"/>
<dbReference type="SUPFAM" id="SSF52540">
    <property type="entry name" value="P-loop containing nucleoside triphosphate hydrolases"/>
    <property type="match status" value="1"/>
</dbReference>
<proteinExistence type="predicted"/>
<dbReference type="Gene3D" id="3.40.50.300">
    <property type="entry name" value="P-loop containing nucleotide triphosphate hydrolases"/>
    <property type="match status" value="1"/>
</dbReference>
<reference evidence="2" key="2">
    <citation type="journal article" date="2024" name="Plant">
        <title>Genomic evolution and insights into agronomic trait innovations of Sesamum species.</title>
        <authorList>
            <person name="Miao H."/>
            <person name="Wang L."/>
            <person name="Qu L."/>
            <person name="Liu H."/>
            <person name="Sun Y."/>
            <person name="Le M."/>
            <person name="Wang Q."/>
            <person name="Wei S."/>
            <person name="Zheng Y."/>
            <person name="Lin W."/>
            <person name="Duan Y."/>
            <person name="Cao H."/>
            <person name="Xiong S."/>
            <person name="Wang X."/>
            <person name="Wei L."/>
            <person name="Li C."/>
            <person name="Ma Q."/>
            <person name="Ju M."/>
            <person name="Zhao R."/>
            <person name="Li G."/>
            <person name="Mu C."/>
            <person name="Tian Q."/>
            <person name="Mei H."/>
            <person name="Zhang T."/>
            <person name="Gao T."/>
            <person name="Zhang H."/>
        </authorList>
    </citation>
    <scope>NUCLEOTIDE SEQUENCE</scope>
    <source>
        <strain evidence="2">KEN8</strain>
    </source>
</reference>
<dbReference type="EMBL" id="JACGWM010000002">
    <property type="protein sequence ID" value="KAL0390547.1"/>
    <property type="molecule type" value="Genomic_DNA"/>
</dbReference>
<accession>A0AAW2SEM8</accession>
<gene>
    <name evidence="2" type="ORF">Scaly_0411800</name>
</gene>
<dbReference type="InterPro" id="IPR027417">
    <property type="entry name" value="P-loop_NTPase"/>
</dbReference>
<feature type="compositionally biased region" description="Low complexity" evidence="1">
    <location>
        <begin position="289"/>
        <end position="301"/>
    </location>
</feature>